<name>A4TFQ1_MYCGI</name>
<accession>A4TFQ1</accession>
<organism evidence="1">
    <name type="scientific">Mycolicibacterium gilvum (strain PYR-GCK)</name>
    <name type="common">Mycobacterium gilvum (strain PYR-GCK)</name>
    <dbReference type="NCBI Taxonomy" id="350054"/>
    <lineage>
        <taxon>Bacteria</taxon>
        <taxon>Bacillati</taxon>
        <taxon>Actinomycetota</taxon>
        <taxon>Actinomycetes</taxon>
        <taxon>Mycobacteriales</taxon>
        <taxon>Mycobacteriaceae</taxon>
        <taxon>Mycolicibacterium</taxon>
    </lineage>
</organism>
<keyword evidence="1" id="KW-0614">Plasmid</keyword>
<sequence>MLSEGLTRGRDSMTFTEERAGHGGLVAMAVQLERRCVGDDSRAAWQLAQRVREGAAALLPALTTLQADFDRLSVLDSDSVSAGDYREHDEHNADVREDIADSAAALAEQIERLLWAAPAEEVSIPGRAWTEFLGREYELDLDHPGDVTLAAVLGELALLINRRASAEDEQ</sequence>
<geneLocation type="plasmid" evidence="1">
    <name>pMFLV01</name>
</geneLocation>
<protein>
    <submittedName>
        <fullName evidence="1">Uncharacterized protein</fullName>
    </submittedName>
</protein>
<dbReference type="KEGG" id="mgi:Mflv_5277"/>
<gene>
    <name evidence="1" type="ordered locus">Mflv_5277</name>
</gene>
<dbReference type="EMBL" id="CP000657">
    <property type="protein sequence ID" value="ABP47741.1"/>
    <property type="molecule type" value="Genomic_DNA"/>
</dbReference>
<reference evidence="1" key="1">
    <citation type="submission" date="2007-04" db="EMBL/GenBank/DDBJ databases">
        <title>Complete sequence of plasmid1 pMFLV01 of Mycobacterium gilvum PYR-GCK.</title>
        <authorList>
            <consortium name="US DOE Joint Genome Institute"/>
            <person name="Copeland A."/>
            <person name="Lucas S."/>
            <person name="Lapidus A."/>
            <person name="Barry K."/>
            <person name="Detter J.C."/>
            <person name="Glavina del Rio T."/>
            <person name="Hammon N."/>
            <person name="Israni S."/>
            <person name="Dalin E."/>
            <person name="Tice H."/>
            <person name="Pitluck S."/>
            <person name="Chain P."/>
            <person name="Malfatti S."/>
            <person name="Shin M."/>
            <person name="Vergez L."/>
            <person name="Schmutz J."/>
            <person name="Larimer F."/>
            <person name="Land M."/>
            <person name="Hauser L."/>
            <person name="Kyrpides N."/>
            <person name="Mikhailova N."/>
            <person name="Miller C."/>
            <person name="Richardson P."/>
        </authorList>
    </citation>
    <scope>NUCLEOTIDE SEQUENCE</scope>
    <source>
        <strain evidence="1">PYR-GCK</strain>
        <plasmid evidence="1">pMFLV01</plasmid>
    </source>
</reference>
<dbReference type="HOGENOM" id="CLU_1569006_0_0_11"/>
<dbReference type="AlphaFoldDB" id="A4TFQ1"/>
<proteinExistence type="predicted"/>
<evidence type="ECO:0000313" key="1">
    <source>
        <dbReference type="EMBL" id="ABP47741.1"/>
    </source>
</evidence>